<sequence length="98" mass="11498">MSKKKDIESLLSFNFDLPKVEKYYTDGHFAYSNVYGDKASQKKSKYINLVENLNSQMRDKISYLVRKTKAHAKSFEWLNNKLAMFFVELNLKGHKIAI</sequence>
<organism evidence="1 2">
    <name type="scientific">Caminibacter mediatlanticus TB-2</name>
    <dbReference type="NCBI Taxonomy" id="391592"/>
    <lineage>
        <taxon>Bacteria</taxon>
        <taxon>Pseudomonadati</taxon>
        <taxon>Campylobacterota</taxon>
        <taxon>Epsilonproteobacteria</taxon>
        <taxon>Nautiliales</taxon>
        <taxon>Nautiliaceae</taxon>
        <taxon>Caminibacter</taxon>
    </lineage>
</organism>
<dbReference type="RefSeq" id="WP_138323721.1">
    <property type="nucleotide sequence ID" value="NZ_CP040463.1"/>
</dbReference>
<evidence type="ECO:0000313" key="2">
    <source>
        <dbReference type="Proteomes" id="UP000306825"/>
    </source>
</evidence>
<name>A0ABX5VDY4_9BACT</name>
<proteinExistence type="predicted"/>
<gene>
    <name evidence="1" type="ORF">FE773_07805</name>
</gene>
<evidence type="ECO:0000313" key="1">
    <source>
        <dbReference type="EMBL" id="QCT95096.1"/>
    </source>
</evidence>
<keyword evidence="2" id="KW-1185">Reference proteome</keyword>
<dbReference type="Proteomes" id="UP000306825">
    <property type="component" value="Chromosome"/>
</dbReference>
<dbReference type="EMBL" id="CP040463">
    <property type="protein sequence ID" value="QCT95096.1"/>
    <property type="molecule type" value="Genomic_DNA"/>
</dbReference>
<accession>A0ABX5VDY4</accession>
<reference evidence="1 2" key="1">
    <citation type="submission" date="2019-05" db="EMBL/GenBank/DDBJ databases">
        <title>A comparative analysis of the Nautiliaceae.</title>
        <authorList>
            <person name="Grosche A."/>
            <person name="Smedile F."/>
            <person name="Vetriani C."/>
        </authorList>
    </citation>
    <scope>NUCLEOTIDE SEQUENCE [LARGE SCALE GENOMIC DNA]</scope>
    <source>
        <strain evidence="1 2">TB-2</strain>
    </source>
</reference>
<protein>
    <submittedName>
        <fullName evidence="1">IS1 family transposase</fullName>
    </submittedName>
</protein>